<dbReference type="Proteomes" id="UP000001916">
    <property type="component" value="Chromosome"/>
</dbReference>
<evidence type="ECO:0000313" key="6">
    <source>
        <dbReference type="EMBL" id="ADH62800.1"/>
    </source>
</evidence>
<accession>D7BC04</accession>
<dbReference type="GO" id="GO:0009279">
    <property type="term" value="C:cell outer membrane"/>
    <property type="evidence" value="ECO:0007669"/>
    <property type="project" value="UniProtKB-SubCell"/>
</dbReference>
<reference evidence="6 7" key="1">
    <citation type="journal article" date="2010" name="Stand. Genomic Sci.">
        <title>Complete genome sequence of Meiothermus silvanus type strain (VI-R2).</title>
        <authorList>
            <person name="Sikorski J."/>
            <person name="Tindall B.J."/>
            <person name="Lowry S."/>
            <person name="Lucas S."/>
            <person name="Nolan M."/>
            <person name="Copeland A."/>
            <person name="Glavina Del Rio T."/>
            <person name="Tice H."/>
            <person name="Cheng J.F."/>
            <person name="Han C."/>
            <person name="Pitluck S."/>
            <person name="Liolios K."/>
            <person name="Ivanova N."/>
            <person name="Mavromatis K."/>
            <person name="Mikhailova N."/>
            <person name="Pati A."/>
            <person name="Goodwin L."/>
            <person name="Chen A."/>
            <person name="Palaniappan K."/>
            <person name="Land M."/>
            <person name="Hauser L."/>
            <person name="Chang Y.J."/>
            <person name="Jeffries C.D."/>
            <person name="Rohde M."/>
            <person name="Goker M."/>
            <person name="Woyke T."/>
            <person name="Bristow J."/>
            <person name="Eisen J.A."/>
            <person name="Markowitz V."/>
            <person name="Hugenholtz P."/>
            <person name="Kyrpides N.C."/>
            <person name="Klenk H.P."/>
            <person name="Lapidus A."/>
        </authorList>
    </citation>
    <scope>NUCLEOTIDE SEQUENCE [LARGE SCALE GENOMIC DNA]</scope>
    <source>
        <strain evidence="7">ATCC 700542 / DSM 9946 / VI-R2</strain>
    </source>
</reference>
<dbReference type="AlphaFoldDB" id="D7BC04"/>
<keyword evidence="7" id="KW-1185">Reference proteome</keyword>
<dbReference type="GO" id="GO:0042597">
    <property type="term" value="C:periplasmic space"/>
    <property type="evidence" value="ECO:0007669"/>
    <property type="project" value="UniProtKB-SubCell"/>
</dbReference>
<dbReference type="Pfam" id="PF07963">
    <property type="entry name" value="N_methyl"/>
    <property type="match status" value="1"/>
</dbReference>
<dbReference type="STRING" id="526227.Mesil_0888"/>
<protein>
    <submittedName>
        <fullName evidence="6">Type IV pilin (Prepilin)</fullName>
    </submittedName>
</protein>
<keyword evidence="5" id="KW-0812">Transmembrane</keyword>
<sequence length="122" mass="13297">MRRVGGFTLPELLVAVAIIAILAAVLLPNLLQSRKRSMETAARLYLKQVIQWIAMVDTKGADASSLDGGDCKEPLLQSEGAPAQYPKGIQSCHIVRDPSDNRYIVTVTDATGQSISAIYWLR</sequence>
<feature type="transmembrane region" description="Helical" evidence="5">
    <location>
        <begin position="12"/>
        <end position="31"/>
    </location>
</feature>
<keyword evidence="5" id="KW-0472">Membrane</keyword>
<dbReference type="eggNOG" id="COG2165">
    <property type="taxonomic scope" value="Bacteria"/>
</dbReference>
<dbReference type="InterPro" id="IPR012902">
    <property type="entry name" value="N_methyl_site"/>
</dbReference>
<dbReference type="SUPFAM" id="SSF54523">
    <property type="entry name" value="Pili subunits"/>
    <property type="match status" value="1"/>
</dbReference>
<dbReference type="OrthoDB" id="28511at2"/>
<evidence type="ECO:0000256" key="1">
    <source>
        <dbReference type="ARBA" id="ARBA00004203"/>
    </source>
</evidence>
<keyword evidence="4" id="KW-0998">Cell outer membrane</keyword>
<dbReference type="EMBL" id="CP002042">
    <property type="protein sequence ID" value="ADH62800.1"/>
    <property type="molecule type" value="Genomic_DNA"/>
</dbReference>
<dbReference type="InterPro" id="IPR045584">
    <property type="entry name" value="Pilin-like"/>
</dbReference>
<dbReference type="HOGENOM" id="CLU_091705_7_4_0"/>
<evidence type="ECO:0000256" key="3">
    <source>
        <dbReference type="ARBA" id="ARBA00022764"/>
    </source>
</evidence>
<evidence type="ECO:0000256" key="4">
    <source>
        <dbReference type="ARBA" id="ARBA00023237"/>
    </source>
</evidence>
<keyword evidence="5" id="KW-1133">Transmembrane helix</keyword>
<dbReference type="NCBIfam" id="TIGR02532">
    <property type="entry name" value="IV_pilin_GFxxxE"/>
    <property type="match status" value="1"/>
</dbReference>
<keyword evidence="3" id="KW-0574">Periplasm</keyword>
<comment type="subcellular location">
    <subcellularLocation>
        <location evidence="1">Cell outer membrane</location>
        <topology evidence="1">Single-pass membrane protein</topology>
    </subcellularLocation>
    <subcellularLocation>
        <location evidence="2">Periplasm</location>
    </subcellularLocation>
</comment>
<dbReference type="PROSITE" id="PS00409">
    <property type="entry name" value="PROKAR_NTER_METHYL"/>
    <property type="match status" value="1"/>
</dbReference>
<dbReference type="RefSeq" id="WP_013157385.1">
    <property type="nucleotide sequence ID" value="NC_014212.1"/>
</dbReference>
<dbReference type="Gene3D" id="3.30.700.10">
    <property type="entry name" value="Glycoprotein, Type 4 Pilin"/>
    <property type="match status" value="1"/>
</dbReference>
<name>D7BC04_ALLS1</name>
<organism evidence="6 7">
    <name type="scientific">Allomeiothermus silvanus (strain ATCC 700542 / DSM 9946 / NBRC 106475 / NCIMB 13440 / VI-R2)</name>
    <name type="common">Thermus silvanus</name>
    <dbReference type="NCBI Taxonomy" id="526227"/>
    <lineage>
        <taxon>Bacteria</taxon>
        <taxon>Thermotogati</taxon>
        <taxon>Deinococcota</taxon>
        <taxon>Deinococci</taxon>
        <taxon>Thermales</taxon>
        <taxon>Thermaceae</taxon>
        <taxon>Allomeiothermus</taxon>
    </lineage>
</organism>
<evidence type="ECO:0000313" key="7">
    <source>
        <dbReference type="Proteomes" id="UP000001916"/>
    </source>
</evidence>
<evidence type="ECO:0000256" key="2">
    <source>
        <dbReference type="ARBA" id="ARBA00004418"/>
    </source>
</evidence>
<proteinExistence type="predicted"/>
<gene>
    <name evidence="6" type="ordered locus">Mesil_0888</name>
</gene>
<evidence type="ECO:0000256" key="5">
    <source>
        <dbReference type="SAM" id="Phobius"/>
    </source>
</evidence>
<dbReference type="KEGG" id="msv:Mesil_0888"/>